<protein>
    <submittedName>
        <fullName evidence="2">Uncharacterized protein</fullName>
    </submittedName>
</protein>
<feature type="transmembrane region" description="Helical" evidence="1">
    <location>
        <begin position="160"/>
        <end position="178"/>
    </location>
</feature>
<gene>
    <name evidence="2" type="ORF">FIBSPDRAFT_792483</name>
</gene>
<feature type="transmembrane region" description="Helical" evidence="1">
    <location>
        <begin position="86"/>
        <end position="107"/>
    </location>
</feature>
<dbReference type="Proteomes" id="UP000076532">
    <property type="component" value="Unassembled WGS sequence"/>
</dbReference>
<feature type="transmembrane region" description="Helical" evidence="1">
    <location>
        <begin position="232"/>
        <end position="255"/>
    </location>
</feature>
<proteinExistence type="predicted"/>
<keyword evidence="3" id="KW-1185">Reference proteome</keyword>
<feature type="transmembrane region" description="Helical" evidence="1">
    <location>
        <begin position="198"/>
        <end position="220"/>
    </location>
</feature>
<evidence type="ECO:0000313" key="2">
    <source>
        <dbReference type="EMBL" id="KZP17959.1"/>
    </source>
</evidence>
<accession>A0A166GLL1</accession>
<keyword evidence="1" id="KW-1133">Transmembrane helix</keyword>
<dbReference type="EMBL" id="KV417577">
    <property type="protein sequence ID" value="KZP17959.1"/>
    <property type="molecule type" value="Genomic_DNA"/>
</dbReference>
<feature type="transmembrane region" description="Helical" evidence="1">
    <location>
        <begin position="45"/>
        <end position="66"/>
    </location>
</feature>
<name>A0A166GLL1_9AGAM</name>
<evidence type="ECO:0000256" key="1">
    <source>
        <dbReference type="SAM" id="Phobius"/>
    </source>
</evidence>
<sequence>MEFPSPVGGVALPSDFAPSILFATLYGLLLPLLAYRVTHRKSRNLVLSSTMTFTIERVIIFSLRAIQSRNPARRDSKGLTTYMQVTIGMGFIGIAQDLVNLLRVLLVKSTVASEEQRTTSLHAPHGEIQMQPQASQASKIQLVQESSVDNPRLRFRYRRFTDVLNLAFLAAIVPGVIANSHYGAALTNNMWAARVMKLRYASTSVALFMIFVIAGSVRWASGSISRERRKAIRLMYGMCGLLSVICLYRLAVMYNQTTSLTSLSPSSLNTPAAKATFYVFHMLPEWITVALLLGFNIREMFDTGPFGDWRAVDETERQKKKRLAREAQRGAERNANP</sequence>
<organism evidence="2 3">
    <name type="scientific">Athelia psychrophila</name>
    <dbReference type="NCBI Taxonomy" id="1759441"/>
    <lineage>
        <taxon>Eukaryota</taxon>
        <taxon>Fungi</taxon>
        <taxon>Dikarya</taxon>
        <taxon>Basidiomycota</taxon>
        <taxon>Agaricomycotina</taxon>
        <taxon>Agaricomycetes</taxon>
        <taxon>Agaricomycetidae</taxon>
        <taxon>Atheliales</taxon>
        <taxon>Atheliaceae</taxon>
        <taxon>Athelia</taxon>
    </lineage>
</organism>
<feature type="transmembrane region" description="Helical" evidence="1">
    <location>
        <begin position="275"/>
        <end position="295"/>
    </location>
</feature>
<dbReference type="AlphaFoldDB" id="A0A166GLL1"/>
<keyword evidence="1" id="KW-0812">Transmembrane</keyword>
<dbReference type="OrthoDB" id="2562239at2759"/>
<reference evidence="2 3" key="1">
    <citation type="journal article" date="2016" name="Mol. Biol. Evol.">
        <title>Comparative Genomics of Early-Diverging Mushroom-Forming Fungi Provides Insights into the Origins of Lignocellulose Decay Capabilities.</title>
        <authorList>
            <person name="Nagy L.G."/>
            <person name="Riley R."/>
            <person name="Tritt A."/>
            <person name="Adam C."/>
            <person name="Daum C."/>
            <person name="Floudas D."/>
            <person name="Sun H."/>
            <person name="Yadav J.S."/>
            <person name="Pangilinan J."/>
            <person name="Larsson K.H."/>
            <person name="Matsuura K."/>
            <person name="Barry K."/>
            <person name="Labutti K."/>
            <person name="Kuo R."/>
            <person name="Ohm R.A."/>
            <person name="Bhattacharya S.S."/>
            <person name="Shirouzu T."/>
            <person name="Yoshinaga Y."/>
            <person name="Martin F.M."/>
            <person name="Grigoriev I.V."/>
            <person name="Hibbett D.S."/>
        </authorList>
    </citation>
    <scope>NUCLEOTIDE SEQUENCE [LARGE SCALE GENOMIC DNA]</scope>
    <source>
        <strain evidence="2 3">CBS 109695</strain>
    </source>
</reference>
<feature type="transmembrane region" description="Helical" evidence="1">
    <location>
        <begin position="20"/>
        <end position="38"/>
    </location>
</feature>
<evidence type="ECO:0000313" key="3">
    <source>
        <dbReference type="Proteomes" id="UP000076532"/>
    </source>
</evidence>
<keyword evidence="1" id="KW-0472">Membrane</keyword>